<evidence type="ECO:0000256" key="3">
    <source>
        <dbReference type="ARBA" id="ARBA00008342"/>
    </source>
</evidence>
<dbReference type="InterPro" id="IPR008278">
    <property type="entry name" value="4-PPantetheinyl_Trfase_dom"/>
</dbReference>
<name>A0A5P9NJL0_9GAMM</name>
<dbReference type="InterPro" id="IPR037143">
    <property type="entry name" value="4-PPantetheinyl_Trfase_dom_sf"/>
</dbReference>
<gene>
    <name evidence="16" type="ORF">EY643_08920</name>
</gene>
<dbReference type="PANTHER" id="PTHR38096:SF1">
    <property type="entry name" value="ENTEROBACTIN SYNTHASE COMPONENT D"/>
    <property type="match status" value="1"/>
</dbReference>
<sequence>MLANHLPPDIVLVVATEPMQTQLLNDDEEACVANAVEKRKREFRSGRHAAKAALLQLGFEENINLLPVAGGKRPDWPAGYVGSITHTAGYCAAAVAPQAHYRAIGIDVEPRTPMNPNVLSKICTEREQQWIARQPDDDRKLDWGKTLFCIKETLYKVFNPIHDVFLGFQEAEVQLCLSDWSFTADIHQQDKGIKCCYRGRFSMDNRYIYASTLLTQDLKPSTP</sequence>
<dbReference type="UniPathway" id="UPA00017"/>
<feature type="binding site" evidence="12">
    <location>
        <position position="47"/>
    </location>
    <ligand>
        <name>CoA</name>
        <dbReference type="ChEBI" id="CHEBI:57287"/>
    </ligand>
</feature>
<feature type="binding site" evidence="13">
    <location>
        <position position="107"/>
    </location>
    <ligand>
        <name>Mg(2+)</name>
        <dbReference type="ChEBI" id="CHEBI:18420"/>
    </ligand>
</feature>
<dbReference type="Pfam" id="PF17837">
    <property type="entry name" value="4PPT_N"/>
    <property type="match status" value="1"/>
</dbReference>
<dbReference type="SUPFAM" id="SSF56214">
    <property type="entry name" value="4'-phosphopantetheinyl transferase"/>
    <property type="match status" value="1"/>
</dbReference>
<evidence type="ECO:0000256" key="4">
    <source>
        <dbReference type="ARBA" id="ARBA00011503"/>
    </source>
</evidence>
<comment type="function">
    <text evidence="1">Involved in the biosynthesis of the siderophore enterobactin (enterochelin), which is a macrocyclic trimeric lactone of N-(2,3-dihydroxybenzoyl)-serine. The serine trilactone serves as a scaffolding for the three catechol functionalities that provide hexadentate coordination for the tightly ligated iron(2+) atoms. Plays an essential role in the assembly of the enterobactin by catalyzing the transfer of the 4'-phosphopantetheine (Ppant) moiety from coenzyme A to the apo-domains of both EntB (ArCP domain) and EntF (PCP domain) to yield their holo-forms which make them competent for the activation of 2,3-dihydroxybenzoate (DHB) and L-serine, respectively.</text>
</comment>
<feature type="binding site" evidence="12">
    <location>
        <position position="166"/>
    </location>
    <ligand>
        <name>CoA</name>
        <dbReference type="ChEBI" id="CHEBI:57287"/>
    </ligand>
</feature>
<evidence type="ECO:0000259" key="14">
    <source>
        <dbReference type="Pfam" id="PF01648"/>
    </source>
</evidence>
<dbReference type="InterPro" id="IPR003542">
    <property type="entry name" value="Enbac_synth_compD-like"/>
</dbReference>
<keyword evidence="13" id="KW-0479">Metal-binding</keyword>
<keyword evidence="13" id="KW-0460">Magnesium</keyword>
<dbReference type="GO" id="GO:0000287">
    <property type="term" value="F:magnesium ion binding"/>
    <property type="evidence" value="ECO:0007669"/>
    <property type="project" value="InterPro"/>
</dbReference>
<dbReference type="InterPro" id="IPR041354">
    <property type="entry name" value="4PPT_N"/>
</dbReference>
<comment type="catalytic activity">
    <reaction evidence="11">
        <text>apo-[peptidyl-carrier protein] + CoA = holo-[peptidyl-carrier protein] + adenosine 3',5'-bisphosphate + H(+)</text>
        <dbReference type="Rhea" id="RHEA:46228"/>
        <dbReference type="Rhea" id="RHEA-COMP:11479"/>
        <dbReference type="Rhea" id="RHEA-COMP:11480"/>
        <dbReference type="ChEBI" id="CHEBI:15378"/>
        <dbReference type="ChEBI" id="CHEBI:29999"/>
        <dbReference type="ChEBI" id="CHEBI:57287"/>
        <dbReference type="ChEBI" id="CHEBI:58343"/>
        <dbReference type="ChEBI" id="CHEBI:64479"/>
    </reaction>
</comment>
<feature type="domain" description="4'-phosphopantetheinyl transferase" evidence="14">
    <location>
        <begin position="103"/>
        <end position="192"/>
    </location>
</feature>
<evidence type="ECO:0000256" key="8">
    <source>
        <dbReference type="ARBA" id="ARBA00029894"/>
    </source>
</evidence>
<dbReference type="Pfam" id="PF01648">
    <property type="entry name" value="ACPS"/>
    <property type="match status" value="1"/>
</dbReference>
<comment type="pathway">
    <text evidence="2">Siderophore biosynthesis; enterobactin biosynthesis.</text>
</comment>
<feature type="binding site" evidence="12">
    <location>
        <begin position="85"/>
        <end position="86"/>
    </location>
    <ligand>
        <name>CoA</name>
        <dbReference type="ChEBI" id="CHEBI:57287"/>
    </ligand>
</feature>
<dbReference type="GO" id="GO:0008897">
    <property type="term" value="F:holo-[acyl-carrier-protein] synthase activity"/>
    <property type="evidence" value="ECO:0007669"/>
    <property type="project" value="InterPro"/>
</dbReference>
<organism evidence="16 17">
    <name type="scientific">Halioglobus maricola</name>
    <dbReference type="NCBI Taxonomy" id="2601894"/>
    <lineage>
        <taxon>Bacteria</taxon>
        <taxon>Pseudomonadati</taxon>
        <taxon>Pseudomonadota</taxon>
        <taxon>Gammaproteobacteria</taxon>
        <taxon>Cellvibrionales</taxon>
        <taxon>Halieaceae</taxon>
        <taxon>Halioglobus</taxon>
    </lineage>
</organism>
<accession>A0A5P9NJL0</accession>
<comment type="cofactor">
    <cofactor evidence="13">
        <name>Mg(2+)</name>
        <dbReference type="ChEBI" id="CHEBI:18420"/>
    </cofactor>
</comment>
<evidence type="ECO:0000313" key="17">
    <source>
        <dbReference type="Proteomes" id="UP000326287"/>
    </source>
</evidence>
<dbReference type="PRINTS" id="PR01399">
    <property type="entry name" value="ENTSNTHTASED"/>
</dbReference>
<feature type="binding site" evidence="12">
    <location>
        <position position="39"/>
    </location>
    <ligand>
        <name>CoA</name>
        <dbReference type="ChEBI" id="CHEBI:57287"/>
    </ligand>
</feature>
<evidence type="ECO:0000313" key="16">
    <source>
        <dbReference type="EMBL" id="QFU75769.1"/>
    </source>
</evidence>
<evidence type="ECO:0000256" key="2">
    <source>
        <dbReference type="ARBA" id="ARBA00004993"/>
    </source>
</evidence>
<dbReference type="EMBL" id="CP036422">
    <property type="protein sequence ID" value="QFU75769.1"/>
    <property type="molecule type" value="Genomic_DNA"/>
</dbReference>
<dbReference type="Gene3D" id="3.90.470.20">
    <property type="entry name" value="4'-phosphopantetheinyl transferase domain"/>
    <property type="match status" value="1"/>
</dbReference>
<feature type="binding site" evidence="12">
    <location>
        <position position="152"/>
    </location>
    <ligand>
        <name>CoA</name>
        <dbReference type="ChEBI" id="CHEBI:57287"/>
    </ligand>
</feature>
<reference evidence="16 17" key="1">
    <citation type="submission" date="2019-02" db="EMBL/GenBank/DDBJ databases">
        <authorList>
            <person name="Li S.-H."/>
        </authorList>
    </citation>
    <scope>NUCLEOTIDE SEQUENCE [LARGE SCALE GENOMIC DNA]</scope>
    <source>
        <strain evidence="16 17">IMCC14385</strain>
    </source>
</reference>
<keyword evidence="17" id="KW-1185">Reference proteome</keyword>
<evidence type="ECO:0000256" key="11">
    <source>
        <dbReference type="ARBA" id="ARBA00049191"/>
    </source>
</evidence>
<keyword evidence="7" id="KW-0259">Enterobactin biosynthesis</keyword>
<dbReference type="AlphaFoldDB" id="A0A5P9NJL0"/>
<evidence type="ECO:0000256" key="5">
    <source>
        <dbReference type="ARBA" id="ARBA00019087"/>
    </source>
</evidence>
<dbReference type="PANTHER" id="PTHR38096">
    <property type="entry name" value="ENTEROBACTIN SYNTHASE COMPONENT D"/>
    <property type="match status" value="1"/>
</dbReference>
<dbReference type="KEGG" id="halc:EY643_08920"/>
<dbReference type="OrthoDB" id="8210607at2"/>
<proteinExistence type="inferred from homology"/>
<comment type="subunit">
    <text evidence="4">EntB, EntD, EntE, and EntF form a multienzyme complex called enterobactin synthase.</text>
</comment>
<evidence type="ECO:0000256" key="1">
    <source>
        <dbReference type="ARBA" id="ARBA00003937"/>
    </source>
</evidence>
<feature type="domain" description="4'-phosphopantetheinyl transferase N-terminal" evidence="15">
    <location>
        <begin position="27"/>
        <end position="96"/>
    </location>
</feature>
<dbReference type="GO" id="GO:0009239">
    <property type="term" value="P:enterobactin biosynthetic process"/>
    <property type="evidence" value="ECO:0007669"/>
    <property type="project" value="UniProtKB-UniPathway"/>
</dbReference>
<protein>
    <recommendedName>
        <fullName evidence="5">Enterobactin synthase component D</fullName>
    </recommendedName>
    <alternativeName>
        <fullName evidence="8">4'-phosphopantetheinyl transferase EntD</fullName>
    </alternativeName>
    <alternativeName>
        <fullName evidence="9">Enterochelin synthase D</fullName>
    </alternativeName>
</protein>
<feature type="binding site" evidence="12">
    <location>
        <position position="156"/>
    </location>
    <ligand>
        <name>CoA</name>
        <dbReference type="ChEBI" id="CHEBI:57287"/>
    </ligand>
</feature>
<evidence type="ECO:0000256" key="12">
    <source>
        <dbReference type="PIRSR" id="PIRSR603542-1"/>
    </source>
</evidence>
<dbReference type="GO" id="GO:0009366">
    <property type="term" value="C:enterobactin synthetase complex"/>
    <property type="evidence" value="ECO:0007669"/>
    <property type="project" value="InterPro"/>
</dbReference>
<evidence type="ECO:0000256" key="6">
    <source>
        <dbReference type="ARBA" id="ARBA00022679"/>
    </source>
</evidence>
<dbReference type="GO" id="GO:0005886">
    <property type="term" value="C:plasma membrane"/>
    <property type="evidence" value="ECO:0007669"/>
    <property type="project" value="TreeGrafter"/>
</dbReference>
<evidence type="ECO:0000259" key="15">
    <source>
        <dbReference type="Pfam" id="PF17837"/>
    </source>
</evidence>
<evidence type="ECO:0000256" key="13">
    <source>
        <dbReference type="PIRSR" id="PIRSR603542-2"/>
    </source>
</evidence>
<evidence type="ECO:0000256" key="10">
    <source>
        <dbReference type="ARBA" id="ARBA00049176"/>
    </source>
</evidence>
<comment type="catalytic activity">
    <reaction evidence="10">
        <text>apo-[aryl-carrier protein] + CoA = holo-[aryl-carrier protein] + adenosine 3',5'-bisphosphate + H(+)</text>
        <dbReference type="Rhea" id="RHEA:48404"/>
        <dbReference type="Rhea" id="RHEA-COMP:15903"/>
        <dbReference type="Rhea" id="RHEA-COMP:17557"/>
        <dbReference type="ChEBI" id="CHEBI:15378"/>
        <dbReference type="ChEBI" id="CHEBI:29999"/>
        <dbReference type="ChEBI" id="CHEBI:57287"/>
        <dbReference type="ChEBI" id="CHEBI:58343"/>
        <dbReference type="ChEBI" id="CHEBI:64479"/>
    </reaction>
</comment>
<keyword evidence="6 16" id="KW-0808">Transferase</keyword>
<evidence type="ECO:0000256" key="9">
    <source>
        <dbReference type="ARBA" id="ARBA00031996"/>
    </source>
</evidence>
<feature type="binding site" evidence="13">
    <location>
        <position position="109"/>
    </location>
    <ligand>
        <name>Mg(2+)</name>
        <dbReference type="ChEBI" id="CHEBI:18420"/>
    </ligand>
</feature>
<dbReference type="Proteomes" id="UP000326287">
    <property type="component" value="Chromosome"/>
</dbReference>
<comment type="similarity">
    <text evidence="3">Belongs to the P-Pant transferase superfamily. EntD family.</text>
</comment>
<evidence type="ECO:0000256" key="7">
    <source>
        <dbReference type="ARBA" id="ARBA00023191"/>
    </source>
</evidence>
<feature type="binding site" evidence="12">
    <location>
        <position position="107"/>
    </location>
    <ligand>
        <name>CoA</name>
        <dbReference type="ChEBI" id="CHEBI:57287"/>
    </ligand>
</feature>